<dbReference type="FunFam" id="1.25.40.10:FF:000184">
    <property type="entry name" value="Pentatricopeptide repeat-containing protein, chloroplastic"/>
    <property type="match status" value="1"/>
</dbReference>
<comment type="caution">
    <text evidence="3">The sequence shown here is derived from an EMBL/GenBank/DDBJ whole genome shotgun (WGS) entry which is preliminary data.</text>
</comment>
<feature type="repeat" description="PPR" evidence="2">
    <location>
        <begin position="193"/>
        <end position="223"/>
    </location>
</feature>
<sequence length="403" mass="45281">MLFRVHLNLARLRKSWIPMPPEVFAWNTTIRKHAKSDYPFEAVKAFFTMRRMGIPADNYTYPFVLKGCGRCCRVGEGRQVHCLVVKSGFLLDHYVGNTLLSMYGDCGAIRFARMVFDEMPERDVVSWSSLIAACVTCNCFSAAILVFQQMMISEVKPNSVTIVSLLCASTHLGSLRMGESLHLYIIVNDIKLDIALGTALIEMYSRCGHLEKALQVFDSMSEKNLKTWTVMICGLSNHGCGEDALSLFIQMEKAGLKPDSILFTGLLCACSHLGLVKEGQEYFDRMVNAYNIDPKLEHYGCMVDLFGRAGMMREAYEIVKSMPMEPNSIILRSFLSACKIHGWDHVDDHFKEILLEIEPSLGANYVLAANMSAMSCQWDDMAKLRVAMKGRGLKKVPGCSWVK</sequence>
<dbReference type="NCBIfam" id="TIGR00756">
    <property type="entry name" value="PPR"/>
    <property type="match status" value="3"/>
</dbReference>
<accession>A0AAP0Q773</accession>
<protein>
    <recommendedName>
        <fullName evidence="5">Pentatricopeptide repeat-containing protein</fullName>
    </recommendedName>
</protein>
<dbReference type="FunFam" id="1.25.40.10:FF:000344">
    <property type="entry name" value="Pentatricopeptide repeat-containing protein"/>
    <property type="match status" value="1"/>
</dbReference>
<keyword evidence="1" id="KW-0677">Repeat</keyword>
<evidence type="ECO:0008006" key="5">
    <source>
        <dbReference type="Google" id="ProtNLM"/>
    </source>
</evidence>
<dbReference type="Pfam" id="PF01535">
    <property type="entry name" value="PPR"/>
    <property type="match status" value="4"/>
</dbReference>
<organism evidence="3 4">
    <name type="scientific">Stephania yunnanensis</name>
    <dbReference type="NCBI Taxonomy" id="152371"/>
    <lineage>
        <taxon>Eukaryota</taxon>
        <taxon>Viridiplantae</taxon>
        <taxon>Streptophyta</taxon>
        <taxon>Embryophyta</taxon>
        <taxon>Tracheophyta</taxon>
        <taxon>Spermatophyta</taxon>
        <taxon>Magnoliopsida</taxon>
        <taxon>Ranunculales</taxon>
        <taxon>Menispermaceae</taxon>
        <taxon>Menispermoideae</taxon>
        <taxon>Cissampelideae</taxon>
        <taxon>Stephania</taxon>
    </lineage>
</organism>
<dbReference type="InterPro" id="IPR002885">
    <property type="entry name" value="PPR_rpt"/>
</dbReference>
<evidence type="ECO:0000256" key="2">
    <source>
        <dbReference type="PROSITE-ProRule" id="PRU00708"/>
    </source>
</evidence>
<feature type="repeat" description="PPR" evidence="2">
    <location>
        <begin position="224"/>
        <end position="258"/>
    </location>
</feature>
<dbReference type="GO" id="GO:0003723">
    <property type="term" value="F:RNA binding"/>
    <property type="evidence" value="ECO:0007669"/>
    <property type="project" value="InterPro"/>
</dbReference>
<dbReference type="EMBL" id="JBBNAF010000001">
    <property type="protein sequence ID" value="KAK9170050.1"/>
    <property type="molecule type" value="Genomic_DNA"/>
</dbReference>
<dbReference type="Gene3D" id="1.25.40.10">
    <property type="entry name" value="Tetratricopeptide repeat domain"/>
    <property type="match status" value="2"/>
</dbReference>
<dbReference type="InterPro" id="IPR046848">
    <property type="entry name" value="E_motif"/>
</dbReference>
<gene>
    <name evidence="3" type="ORF">Syun_002190</name>
</gene>
<evidence type="ECO:0000256" key="1">
    <source>
        <dbReference type="ARBA" id="ARBA00022737"/>
    </source>
</evidence>
<dbReference type="InterPro" id="IPR046960">
    <property type="entry name" value="PPR_At4g14850-like_plant"/>
</dbReference>
<name>A0AAP0Q773_9MAGN</name>
<reference evidence="3 4" key="1">
    <citation type="submission" date="2024-01" db="EMBL/GenBank/DDBJ databases">
        <title>Genome assemblies of Stephania.</title>
        <authorList>
            <person name="Yang L."/>
        </authorList>
    </citation>
    <scope>NUCLEOTIDE SEQUENCE [LARGE SCALE GENOMIC DNA]</scope>
    <source>
        <strain evidence="3">YNDBR</strain>
        <tissue evidence="3">Leaf</tissue>
    </source>
</reference>
<dbReference type="Proteomes" id="UP001420932">
    <property type="component" value="Unassembled WGS sequence"/>
</dbReference>
<dbReference type="InterPro" id="IPR011990">
    <property type="entry name" value="TPR-like_helical_dom_sf"/>
</dbReference>
<dbReference type="PROSITE" id="PS51375">
    <property type="entry name" value="PPR"/>
    <property type="match status" value="3"/>
</dbReference>
<keyword evidence="4" id="KW-1185">Reference proteome</keyword>
<dbReference type="AlphaFoldDB" id="A0AAP0Q773"/>
<evidence type="ECO:0000313" key="3">
    <source>
        <dbReference type="EMBL" id="KAK9170050.1"/>
    </source>
</evidence>
<dbReference type="PANTHER" id="PTHR47926">
    <property type="entry name" value="PENTATRICOPEPTIDE REPEAT-CONTAINING PROTEIN"/>
    <property type="match status" value="1"/>
</dbReference>
<dbReference type="Pfam" id="PF13041">
    <property type="entry name" value="PPR_2"/>
    <property type="match status" value="2"/>
</dbReference>
<dbReference type="PANTHER" id="PTHR47926:SF436">
    <property type="entry name" value="PENTATRICOPEPTIDE REPEAT-CONTAINING PROTEIN ELI1, CHLOROPLASTIC-LIKE ISOFORM X2"/>
    <property type="match status" value="1"/>
</dbReference>
<evidence type="ECO:0000313" key="4">
    <source>
        <dbReference type="Proteomes" id="UP001420932"/>
    </source>
</evidence>
<dbReference type="Pfam" id="PF20431">
    <property type="entry name" value="E_motif"/>
    <property type="match status" value="1"/>
</dbReference>
<feature type="repeat" description="PPR" evidence="2">
    <location>
        <begin position="123"/>
        <end position="157"/>
    </location>
</feature>
<dbReference type="GO" id="GO:0009451">
    <property type="term" value="P:RNA modification"/>
    <property type="evidence" value="ECO:0007669"/>
    <property type="project" value="InterPro"/>
</dbReference>
<proteinExistence type="predicted"/>